<protein>
    <recommendedName>
        <fullName evidence="3">General secretion pathway protein GspF</fullName>
    </recommendedName>
</protein>
<proteinExistence type="predicted"/>
<evidence type="ECO:0000313" key="2">
    <source>
        <dbReference type="EMBL" id="VAW79116.1"/>
    </source>
</evidence>
<feature type="region of interest" description="Disordered" evidence="1">
    <location>
        <begin position="43"/>
        <end position="68"/>
    </location>
</feature>
<feature type="non-terminal residue" evidence="2">
    <location>
        <position position="1"/>
    </location>
</feature>
<reference evidence="2" key="1">
    <citation type="submission" date="2018-06" db="EMBL/GenBank/DDBJ databases">
        <authorList>
            <person name="Zhirakovskaya E."/>
        </authorList>
    </citation>
    <scope>NUCLEOTIDE SEQUENCE</scope>
</reference>
<accession>A0A3B0ZEI4</accession>
<evidence type="ECO:0008006" key="3">
    <source>
        <dbReference type="Google" id="ProtNLM"/>
    </source>
</evidence>
<dbReference type="AlphaFoldDB" id="A0A3B0ZEI4"/>
<name>A0A3B0ZEI4_9ZZZZ</name>
<dbReference type="EMBL" id="UOFK01000179">
    <property type="protein sequence ID" value="VAW79116.1"/>
    <property type="molecule type" value="Genomic_DNA"/>
</dbReference>
<evidence type="ECO:0000256" key="1">
    <source>
        <dbReference type="SAM" id="MobiDB-lite"/>
    </source>
</evidence>
<sequence>TNVDGVVIPARSGNDTGNNPHNPMYGIAKAGGDGSVVTLIGSRNSDSGGNSLAPPSMIDPTIRPSKVDRPSDVTGMVDTGGLTDILAPNDVVSVMESAARVSNSKLAQVTTNLANDPVAKDLVRCGYLKAADIADRFAGVSVDPAADSLIRGGIFTENEFDTDSEFRKTASVMKMVIDGNAGAGTIAMGGYDYHTGNRSTGEIRDLRAGRCIGACLEYAALRSTPVMIYVFSDGSVASNGTLDNSAAGRGKGVWTGDNSSTAASFILVYNPNGVTALRSQIGAFSGDGSVITSSSPAANNVNLLVETVILNYMSMTGQIGQFPTLFNGFGSNPGAVLLDSLTAFGPLTLA</sequence>
<gene>
    <name evidence="2" type="ORF">MNBD_GAMMA13-108</name>
</gene>
<organism evidence="2">
    <name type="scientific">hydrothermal vent metagenome</name>
    <dbReference type="NCBI Taxonomy" id="652676"/>
    <lineage>
        <taxon>unclassified sequences</taxon>
        <taxon>metagenomes</taxon>
        <taxon>ecological metagenomes</taxon>
    </lineage>
</organism>